<keyword evidence="2" id="KW-1003">Cell membrane</keyword>
<dbReference type="RefSeq" id="WP_166782584.1">
    <property type="nucleotide sequence ID" value="NZ_JAHWXT010000006.1"/>
</dbReference>
<dbReference type="Proteomes" id="UP000887320">
    <property type="component" value="Unassembled WGS sequence"/>
</dbReference>
<protein>
    <submittedName>
        <fullName evidence="7">LysE family translocator</fullName>
    </submittedName>
</protein>
<comment type="subcellular location">
    <subcellularLocation>
        <location evidence="1">Cell membrane</location>
        <topology evidence="1">Multi-pass membrane protein</topology>
    </subcellularLocation>
</comment>
<organism evidence="7 8">
    <name type="scientific">Acinetobacter guillouiae</name>
    <name type="common">Acinetobacter genomosp. 11</name>
    <dbReference type="NCBI Taxonomy" id="106649"/>
    <lineage>
        <taxon>Bacteria</taxon>
        <taxon>Pseudomonadati</taxon>
        <taxon>Pseudomonadota</taxon>
        <taxon>Gammaproteobacteria</taxon>
        <taxon>Moraxellales</taxon>
        <taxon>Moraxellaceae</taxon>
        <taxon>Acinetobacter</taxon>
    </lineage>
</organism>
<feature type="transmembrane region" description="Helical" evidence="6">
    <location>
        <begin position="147"/>
        <end position="167"/>
    </location>
</feature>
<sequence>MQLFIIVIVTHFIALLSPGPDFFLILTSLFRNGPHAARAVCLGIVLGNVAVIGLILSSLFFLGKLDDEILKLVKWGCIAYLSYLSYRCFIFAQQAKLIGDYHLEHQNKPTFAWIKYVLLGVQSSLLNPKNILFYSSIIMAIYQHYNFVQLTLICLWMVNVVLIWNLFLVRLMTQNKAMHWFKTKIKYIYYLSSLCFGLFAAALLLN</sequence>
<evidence type="ECO:0000256" key="5">
    <source>
        <dbReference type="ARBA" id="ARBA00023136"/>
    </source>
</evidence>
<dbReference type="GO" id="GO:0005886">
    <property type="term" value="C:plasma membrane"/>
    <property type="evidence" value="ECO:0007669"/>
    <property type="project" value="UniProtKB-SubCell"/>
</dbReference>
<keyword evidence="3 6" id="KW-0812">Transmembrane</keyword>
<feature type="transmembrane region" description="Helical" evidence="6">
    <location>
        <begin position="6"/>
        <end position="27"/>
    </location>
</feature>
<dbReference type="EMBL" id="JAHWXT010000006">
    <property type="protein sequence ID" value="MCF0266041.1"/>
    <property type="molecule type" value="Genomic_DNA"/>
</dbReference>
<dbReference type="InterPro" id="IPR001123">
    <property type="entry name" value="LeuE-type"/>
</dbReference>
<keyword evidence="5 6" id="KW-0472">Membrane</keyword>
<name>A0A8X8GJR8_ACIGI</name>
<dbReference type="PANTHER" id="PTHR30086">
    <property type="entry name" value="ARGININE EXPORTER PROTEIN ARGO"/>
    <property type="match status" value="1"/>
</dbReference>
<evidence type="ECO:0000313" key="7">
    <source>
        <dbReference type="EMBL" id="MCF0266041.1"/>
    </source>
</evidence>
<feature type="transmembrane region" description="Helical" evidence="6">
    <location>
        <begin position="39"/>
        <end position="60"/>
    </location>
</feature>
<evidence type="ECO:0000256" key="4">
    <source>
        <dbReference type="ARBA" id="ARBA00022989"/>
    </source>
</evidence>
<dbReference type="Pfam" id="PF01810">
    <property type="entry name" value="LysE"/>
    <property type="match status" value="1"/>
</dbReference>
<evidence type="ECO:0000256" key="1">
    <source>
        <dbReference type="ARBA" id="ARBA00004651"/>
    </source>
</evidence>
<accession>A0A8X8GJR8</accession>
<dbReference type="GO" id="GO:0015171">
    <property type="term" value="F:amino acid transmembrane transporter activity"/>
    <property type="evidence" value="ECO:0007669"/>
    <property type="project" value="TreeGrafter"/>
</dbReference>
<dbReference type="PANTHER" id="PTHR30086:SF17">
    <property type="entry name" value="LYSE FAMILY TRANSLOCATOR"/>
    <property type="match status" value="1"/>
</dbReference>
<evidence type="ECO:0000256" key="3">
    <source>
        <dbReference type="ARBA" id="ARBA00022692"/>
    </source>
</evidence>
<reference evidence="7" key="1">
    <citation type="submission" date="2021-07" db="EMBL/GenBank/DDBJ databases">
        <authorList>
            <person name="Fernandez M."/>
            <person name="Pereira P."/>
            <person name="Torres Tejerizo G.A."/>
            <person name="Gonzalez P."/>
            <person name="Agostini E."/>
        </authorList>
    </citation>
    <scope>NUCLEOTIDE SEQUENCE</scope>
    <source>
        <strain evidence="7">SFC 500-1A</strain>
    </source>
</reference>
<gene>
    <name evidence="7" type="ORF">KW868_16460</name>
</gene>
<evidence type="ECO:0000313" key="8">
    <source>
        <dbReference type="Proteomes" id="UP000887320"/>
    </source>
</evidence>
<comment type="caution">
    <text evidence="7">The sequence shown here is derived from an EMBL/GenBank/DDBJ whole genome shotgun (WGS) entry which is preliminary data.</text>
</comment>
<keyword evidence="4 6" id="KW-1133">Transmembrane helix</keyword>
<feature type="transmembrane region" description="Helical" evidence="6">
    <location>
        <begin position="187"/>
        <end position="205"/>
    </location>
</feature>
<dbReference type="AlphaFoldDB" id="A0A8X8GJR8"/>
<proteinExistence type="predicted"/>
<evidence type="ECO:0000256" key="6">
    <source>
        <dbReference type="SAM" id="Phobius"/>
    </source>
</evidence>
<evidence type="ECO:0000256" key="2">
    <source>
        <dbReference type="ARBA" id="ARBA00022475"/>
    </source>
</evidence>